<sequence>MKYIIAVIKPHRLDPVRDALAEIGINGMTVTEVQGYGRQRGQKEIYRGAEYEVHFLPKVKLEIAAEDSVADKAVEALQQTAHTGQIGDGKIFVLDLAQVVRIRTGESDAAAL</sequence>
<comment type="subunit">
    <text evidence="1">Homotrimer.</text>
</comment>
<keyword evidence="5" id="KW-0805">Transcription regulation</keyword>
<dbReference type="Proteomes" id="UP001595444">
    <property type="component" value="Unassembled WGS sequence"/>
</dbReference>
<keyword evidence="3" id="KW-0597">Phosphoprotein</keyword>
<dbReference type="RefSeq" id="WP_194212162.1">
    <property type="nucleotide sequence ID" value="NZ_CP061205.1"/>
</dbReference>
<dbReference type="InterPro" id="IPR017918">
    <property type="entry name" value="N-reg_PII_CS"/>
</dbReference>
<keyword evidence="6" id="KW-0804">Transcription</keyword>
<dbReference type="InterPro" id="IPR002187">
    <property type="entry name" value="N-reg_PII"/>
</dbReference>
<dbReference type="Pfam" id="PF00543">
    <property type="entry name" value="P-II"/>
    <property type="match status" value="1"/>
</dbReference>
<gene>
    <name evidence="8" type="ORF">ACFOKA_03795</name>
</gene>
<protein>
    <recommendedName>
        <fullName evidence="2">Nitrogen regulatory protein P-II</fullName>
    </recommendedName>
</protein>
<evidence type="ECO:0000256" key="7">
    <source>
        <dbReference type="RuleBase" id="RU003936"/>
    </source>
</evidence>
<proteinExistence type="inferred from homology"/>
<dbReference type="PROSITE" id="PS00496">
    <property type="entry name" value="PII_GLNB_UMP"/>
    <property type="match status" value="1"/>
</dbReference>
<dbReference type="InterPro" id="IPR011322">
    <property type="entry name" value="N-reg_PII-like_a/b"/>
</dbReference>
<dbReference type="PANTHER" id="PTHR30115">
    <property type="entry name" value="NITROGEN REGULATORY PROTEIN P-II"/>
    <property type="match status" value="1"/>
</dbReference>
<dbReference type="PANTHER" id="PTHR30115:SF11">
    <property type="entry name" value="NITROGEN REGULATORY PROTEIN P-II HOMOLOG"/>
    <property type="match status" value="1"/>
</dbReference>
<name>A0ABV7D2A6_9PROT</name>
<evidence type="ECO:0000256" key="1">
    <source>
        <dbReference type="ARBA" id="ARBA00011233"/>
    </source>
</evidence>
<keyword evidence="9" id="KW-1185">Reference proteome</keyword>
<dbReference type="InterPro" id="IPR002332">
    <property type="entry name" value="N-reg_PII_urydylation_site"/>
</dbReference>
<evidence type="ECO:0000313" key="8">
    <source>
        <dbReference type="EMBL" id="MFC3051025.1"/>
    </source>
</evidence>
<evidence type="ECO:0000256" key="3">
    <source>
        <dbReference type="ARBA" id="ARBA00022553"/>
    </source>
</evidence>
<organism evidence="8 9">
    <name type="scientific">Kordiimonas pumila</name>
    <dbReference type="NCBI Taxonomy" id="2161677"/>
    <lineage>
        <taxon>Bacteria</taxon>
        <taxon>Pseudomonadati</taxon>
        <taxon>Pseudomonadota</taxon>
        <taxon>Alphaproteobacteria</taxon>
        <taxon>Kordiimonadales</taxon>
        <taxon>Kordiimonadaceae</taxon>
        <taxon>Kordiimonas</taxon>
    </lineage>
</organism>
<comment type="caution">
    <text evidence="8">The sequence shown here is derived from an EMBL/GenBank/DDBJ whole genome shotgun (WGS) entry which is preliminary data.</text>
</comment>
<dbReference type="PRINTS" id="PR00340">
    <property type="entry name" value="PIIGLNB"/>
</dbReference>
<evidence type="ECO:0000313" key="9">
    <source>
        <dbReference type="Proteomes" id="UP001595444"/>
    </source>
</evidence>
<dbReference type="PIRSF" id="PIRSF039144">
    <property type="entry name" value="GlnB"/>
    <property type="match status" value="1"/>
</dbReference>
<keyword evidence="4" id="KW-0547">Nucleotide-binding</keyword>
<evidence type="ECO:0000256" key="6">
    <source>
        <dbReference type="ARBA" id="ARBA00023163"/>
    </source>
</evidence>
<comment type="similarity">
    <text evidence="7">Belongs to the P(II) protein family.</text>
</comment>
<dbReference type="SUPFAM" id="SSF54913">
    <property type="entry name" value="GlnB-like"/>
    <property type="match status" value="1"/>
</dbReference>
<dbReference type="PROSITE" id="PS00638">
    <property type="entry name" value="PII_GLNB_CTER"/>
    <property type="match status" value="1"/>
</dbReference>
<evidence type="ECO:0000256" key="4">
    <source>
        <dbReference type="ARBA" id="ARBA00022741"/>
    </source>
</evidence>
<dbReference type="PROSITE" id="PS51343">
    <property type="entry name" value="PII_GLNB_DOM"/>
    <property type="match status" value="1"/>
</dbReference>
<dbReference type="InterPro" id="IPR015867">
    <property type="entry name" value="N-reg_PII/ATP_PRibTrfase_C"/>
</dbReference>
<dbReference type="SMART" id="SM00938">
    <property type="entry name" value="P-II"/>
    <property type="match status" value="1"/>
</dbReference>
<dbReference type="EMBL" id="JBHRSL010000002">
    <property type="protein sequence ID" value="MFC3051025.1"/>
    <property type="molecule type" value="Genomic_DNA"/>
</dbReference>
<accession>A0ABV7D2A6</accession>
<evidence type="ECO:0000256" key="2">
    <source>
        <dbReference type="ARBA" id="ARBA00015681"/>
    </source>
</evidence>
<dbReference type="Gene3D" id="3.30.70.120">
    <property type="match status" value="1"/>
</dbReference>
<evidence type="ECO:0000256" key="5">
    <source>
        <dbReference type="ARBA" id="ARBA00023015"/>
    </source>
</evidence>
<reference evidence="9" key="1">
    <citation type="journal article" date="2019" name="Int. J. Syst. Evol. Microbiol.">
        <title>The Global Catalogue of Microorganisms (GCM) 10K type strain sequencing project: providing services to taxonomists for standard genome sequencing and annotation.</title>
        <authorList>
            <consortium name="The Broad Institute Genomics Platform"/>
            <consortium name="The Broad Institute Genome Sequencing Center for Infectious Disease"/>
            <person name="Wu L."/>
            <person name="Ma J."/>
        </authorList>
    </citation>
    <scope>NUCLEOTIDE SEQUENCE [LARGE SCALE GENOMIC DNA]</scope>
    <source>
        <strain evidence="9">KCTC 62164</strain>
    </source>
</reference>